<dbReference type="InterPro" id="IPR000175">
    <property type="entry name" value="Na/ntran_symport"/>
</dbReference>
<dbReference type="PANTHER" id="PTHR42948">
    <property type="entry name" value="TRANSPORTER"/>
    <property type="match status" value="1"/>
</dbReference>
<dbReference type="PANTHER" id="PTHR42948:SF1">
    <property type="entry name" value="TRANSPORTER"/>
    <property type="match status" value="1"/>
</dbReference>
<dbReference type="Pfam" id="PF00209">
    <property type="entry name" value="SNF"/>
    <property type="match status" value="2"/>
</dbReference>
<feature type="transmembrane region" description="Helical" evidence="6">
    <location>
        <begin position="12"/>
        <end position="31"/>
    </location>
</feature>
<evidence type="ECO:0000256" key="6">
    <source>
        <dbReference type="SAM" id="Phobius"/>
    </source>
</evidence>
<feature type="transmembrane region" description="Helical" evidence="6">
    <location>
        <begin position="323"/>
        <end position="341"/>
    </location>
</feature>
<feature type="transmembrane region" description="Helical" evidence="6">
    <location>
        <begin position="361"/>
        <end position="382"/>
    </location>
</feature>
<comment type="caution">
    <text evidence="7">The sequence shown here is derived from an EMBL/GenBank/DDBJ whole genome shotgun (WGS) entry which is preliminary data.</text>
</comment>
<evidence type="ECO:0000256" key="4">
    <source>
        <dbReference type="ARBA" id="ARBA00022989"/>
    </source>
</evidence>
<dbReference type="PRINTS" id="PR00176">
    <property type="entry name" value="NANEUSMPORT"/>
</dbReference>
<reference evidence="7 8" key="1">
    <citation type="submission" date="2016-01" db="EMBL/GenBank/DDBJ databases">
        <title>Genome sequencing of Roseivirga spongicola UST030701-084.</title>
        <authorList>
            <person name="Selvaratnam C."/>
            <person name="Thevarajoo S."/>
            <person name="Goh K.M."/>
            <person name="Ee R."/>
            <person name="Chan K.-G."/>
            <person name="Chong C.S."/>
        </authorList>
    </citation>
    <scope>NUCLEOTIDE SEQUENCE [LARGE SCALE GENOMIC DNA]</scope>
    <source>
        <strain evidence="7 8">UST030701-084</strain>
    </source>
</reference>
<dbReference type="Proteomes" id="UP000075606">
    <property type="component" value="Unassembled WGS sequence"/>
</dbReference>
<dbReference type="PROSITE" id="PS50267">
    <property type="entry name" value="NA_NEUROTRAN_SYMP_3"/>
    <property type="match status" value="1"/>
</dbReference>
<dbReference type="NCBIfam" id="NF037979">
    <property type="entry name" value="Na_transp"/>
    <property type="match status" value="1"/>
</dbReference>
<evidence type="ECO:0000256" key="1">
    <source>
        <dbReference type="ARBA" id="ARBA00004141"/>
    </source>
</evidence>
<dbReference type="STRING" id="333140.AWW68_03305"/>
<organism evidence="7 8">
    <name type="scientific">Roseivirga spongicola</name>
    <dbReference type="NCBI Taxonomy" id="333140"/>
    <lineage>
        <taxon>Bacteria</taxon>
        <taxon>Pseudomonadati</taxon>
        <taxon>Bacteroidota</taxon>
        <taxon>Cytophagia</taxon>
        <taxon>Cytophagales</taxon>
        <taxon>Roseivirgaceae</taxon>
        <taxon>Roseivirga</taxon>
    </lineage>
</organism>
<dbReference type="AlphaFoldDB" id="A0A150XGI2"/>
<keyword evidence="5 6" id="KW-0472">Membrane</keyword>
<evidence type="ECO:0000256" key="3">
    <source>
        <dbReference type="ARBA" id="ARBA00022692"/>
    </source>
</evidence>
<feature type="transmembrane region" description="Helical" evidence="6">
    <location>
        <begin position="84"/>
        <end position="104"/>
    </location>
</feature>
<feature type="transmembrane region" description="Helical" evidence="6">
    <location>
        <begin position="184"/>
        <end position="206"/>
    </location>
</feature>
<feature type="transmembrane region" description="Helical" evidence="6">
    <location>
        <begin position="388"/>
        <end position="408"/>
    </location>
</feature>
<dbReference type="GO" id="GO:0016020">
    <property type="term" value="C:membrane"/>
    <property type="evidence" value="ECO:0007669"/>
    <property type="project" value="UniProtKB-SubCell"/>
</dbReference>
<feature type="transmembrane region" description="Helical" evidence="6">
    <location>
        <begin position="477"/>
        <end position="496"/>
    </location>
</feature>
<evidence type="ECO:0000256" key="2">
    <source>
        <dbReference type="ARBA" id="ARBA00022448"/>
    </source>
</evidence>
<accession>A0A150XGI2</accession>
<dbReference type="RefSeq" id="WP_068216543.1">
    <property type="nucleotide sequence ID" value="NZ_CP139724.1"/>
</dbReference>
<evidence type="ECO:0000256" key="5">
    <source>
        <dbReference type="ARBA" id="ARBA00023136"/>
    </source>
</evidence>
<keyword evidence="2" id="KW-0813">Transport</keyword>
<feature type="transmembrane region" description="Helical" evidence="6">
    <location>
        <begin position="152"/>
        <end position="172"/>
    </location>
</feature>
<feature type="transmembrane region" description="Helical" evidence="6">
    <location>
        <begin position="43"/>
        <end position="64"/>
    </location>
</feature>
<dbReference type="OrthoDB" id="9762833at2"/>
<protein>
    <submittedName>
        <fullName evidence="7">Sodium:neurotransmitter symporter</fullName>
    </submittedName>
</protein>
<gene>
    <name evidence="7" type="ORF">AWW68_03305</name>
</gene>
<keyword evidence="8" id="KW-1185">Reference proteome</keyword>
<evidence type="ECO:0000313" key="8">
    <source>
        <dbReference type="Proteomes" id="UP000075606"/>
    </source>
</evidence>
<sequence>MAEKKEEFSNRWGIILAALGMAIGAGNLWRFPRIAGEHGGTFIILWMFFLVIWSIPLLMAELAIGKYYRKGTIGSLGSLSGKKFNWMGTFVTLVTVGIAFYYSVVTGWSLRYFLLNTQNLVDYIFGSGAMNDKFADPSVNFMDNFWANLSNSSWEAVVCYMITITVAIWVLGKGIKKGLEKTNRILIPTLFTLLLVVAAFAIQMPGGVEGLEYLFTIDVEKFKDPIIWIEAITDSAWSTGAGWGLMITIGSFSRQKEDVTLNTFLGAFGNNTAALLAAMAILPAVFAMAATPTEAIDFLHGGNTALVFTILPQLFAQMPGGPFLSWIFFGAFAMAAFSSILPMMQLIIKNLTDYEIPKKKAAIIAGAACFIVGFPSAWWLDFFENQDWVWGVGLLVSGIFISFLIIRYGPMKFKKDFIDQNSDFKVSKLYFAGMIYFNFVAGLFLVYWWMNQGYSEYPWFDAEGNWNLFDRFSNATIVTQWAIALVIAVLFNGWFYRKFVKK</sequence>
<keyword evidence="3 6" id="KW-0812">Transmembrane</keyword>
<dbReference type="InterPro" id="IPR037272">
    <property type="entry name" value="SNS_sf"/>
</dbReference>
<keyword evidence="4 6" id="KW-1133">Transmembrane helix</keyword>
<name>A0A150XGI2_9BACT</name>
<proteinExistence type="predicted"/>
<comment type="subcellular location">
    <subcellularLocation>
        <location evidence="1">Membrane</location>
        <topology evidence="1">Multi-pass membrane protein</topology>
    </subcellularLocation>
</comment>
<evidence type="ECO:0000313" key="7">
    <source>
        <dbReference type="EMBL" id="KYG77809.1"/>
    </source>
</evidence>
<dbReference type="SUPFAM" id="SSF161070">
    <property type="entry name" value="SNF-like"/>
    <property type="match status" value="1"/>
</dbReference>
<feature type="transmembrane region" description="Helical" evidence="6">
    <location>
        <begin position="264"/>
        <end position="289"/>
    </location>
</feature>
<dbReference type="EMBL" id="LRPC01000001">
    <property type="protein sequence ID" value="KYG77809.1"/>
    <property type="molecule type" value="Genomic_DNA"/>
</dbReference>
<feature type="transmembrane region" description="Helical" evidence="6">
    <location>
        <begin position="429"/>
        <end position="450"/>
    </location>
</feature>